<dbReference type="SUPFAM" id="SSF55486">
    <property type="entry name" value="Metalloproteases ('zincins'), catalytic domain"/>
    <property type="match status" value="1"/>
</dbReference>
<organism evidence="1 2">
    <name type="scientific">Niveomyces insectorum RCEF 264</name>
    <dbReference type="NCBI Taxonomy" id="1081102"/>
    <lineage>
        <taxon>Eukaryota</taxon>
        <taxon>Fungi</taxon>
        <taxon>Dikarya</taxon>
        <taxon>Ascomycota</taxon>
        <taxon>Pezizomycotina</taxon>
        <taxon>Sordariomycetes</taxon>
        <taxon>Hypocreomycetidae</taxon>
        <taxon>Hypocreales</taxon>
        <taxon>Cordycipitaceae</taxon>
        <taxon>Niveomyces</taxon>
    </lineage>
</organism>
<dbReference type="InterPro" id="IPR024079">
    <property type="entry name" value="MetalloPept_cat_dom_sf"/>
</dbReference>
<dbReference type="Proteomes" id="UP000076874">
    <property type="component" value="Unassembled WGS sequence"/>
</dbReference>
<dbReference type="STRING" id="1081102.A0A167W674"/>
<dbReference type="Gene3D" id="3.40.390.10">
    <property type="entry name" value="Collagenase (Catalytic Domain)"/>
    <property type="match status" value="1"/>
</dbReference>
<reference evidence="1 2" key="1">
    <citation type="journal article" date="2016" name="Genome Biol. Evol.">
        <title>Divergent and convergent evolution of fungal pathogenicity.</title>
        <authorList>
            <person name="Shang Y."/>
            <person name="Xiao G."/>
            <person name="Zheng P."/>
            <person name="Cen K."/>
            <person name="Zhan S."/>
            <person name="Wang C."/>
        </authorList>
    </citation>
    <scope>NUCLEOTIDE SEQUENCE [LARGE SCALE GENOMIC DNA]</scope>
    <source>
        <strain evidence="1 2">RCEF 264</strain>
    </source>
</reference>
<dbReference type="GO" id="GO:0008237">
    <property type="term" value="F:metallopeptidase activity"/>
    <property type="evidence" value="ECO:0007669"/>
    <property type="project" value="InterPro"/>
</dbReference>
<accession>A0A167W674</accession>
<dbReference type="OrthoDB" id="291007at2759"/>
<comment type="caution">
    <text evidence="1">The sequence shown here is derived from an EMBL/GenBank/DDBJ whole genome shotgun (WGS) entry which is preliminary data.</text>
</comment>
<evidence type="ECO:0000313" key="1">
    <source>
        <dbReference type="EMBL" id="OAA63387.1"/>
    </source>
</evidence>
<sequence length="403" mass="44043">MLFSRRYGLSTLAAGFALGQVSLVLAGSRAWEAPLRHLMPLERHQYQVDAAGHAIVDNATAEEHLAKRYLSIQPSEGTSGFKIWPQSTISYCFETQDARDKLLEHLELAIEAWRSDGAGGPGLHRDVYKYMEVFDPGDSCVNNNQRDRVLVISYNADGRLSTTVGMPSLDADNPDYKGPSMMLSDAPGIGMLDTVANYAHEIGHAWGLYHEHQNINFWGPPYNTGAMSSVVFGDRFDCTVLKDYPDALSRAQRGGGQNDVDLLCKLRGVAAKYKFSAVDWLPIMGGTRMHAGASGTGPSTPDYTKVDWDSIMMYPSGAGATGDAVPPGGDSDRRANVLLRNDGARMKINLVPSALDIQGVKQLYEGDLQKKSGEFAGLPVLPNSKSSKWSKRFKDTFKKKKGC</sequence>
<name>A0A167W674_9HYPO</name>
<keyword evidence="2" id="KW-1185">Reference proteome</keyword>
<proteinExistence type="predicted"/>
<dbReference type="EMBL" id="AZHD01000005">
    <property type="protein sequence ID" value="OAA63387.1"/>
    <property type="molecule type" value="Genomic_DNA"/>
</dbReference>
<gene>
    <name evidence="1" type="ORF">SPI_03550</name>
</gene>
<dbReference type="AlphaFoldDB" id="A0A167W674"/>
<protein>
    <submittedName>
        <fullName evidence="1">Metallopeptidase, catalytic domain protein</fullName>
    </submittedName>
</protein>
<evidence type="ECO:0000313" key="2">
    <source>
        <dbReference type="Proteomes" id="UP000076874"/>
    </source>
</evidence>